<comment type="subcellular location">
    <subcellularLocation>
        <location evidence="1">Endomembrane system</location>
        <topology evidence="1">Multi-pass membrane protein</topology>
    </subcellularLocation>
</comment>
<comment type="caution">
    <text evidence="8">The sequence shown here is derived from an EMBL/GenBank/DDBJ whole genome shotgun (WGS) entry which is preliminary data.</text>
</comment>
<dbReference type="PANTHER" id="PTHR23519:SF1">
    <property type="entry name" value="AUTOPHAGY-RELATED PROTEIN 22"/>
    <property type="match status" value="1"/>
</dbReference>
<dbReference type="InterPro" id="IPR024671">
    <property type="entry name" value="Atg22-like"/>
</dbReference>
<dbReference type="PROSITE" id="PS50850">
    <property type="entry name" value="MFS"/>
    <property type="match status" value="1"/>
</dbReference>
<dbReference type="GO" id="GO:0022857">
    <property type="term" value="F:transmembrane transporter activity"/>
    <property type="evidence" value="ECO:0007669"/>
    <property type="project" value="InterPro"/>
</dbReference>
<evidence type="ECO:0000256" key="6">
    <source>
        <dbReference type="SAM" id="Phobius"/>
    </source>
</evidence>
<feature type="transmembrane region" description="Helical" evidence="6">
    <location>
        <begin position="37"/>
        <end position="59"/>
    </location>
</feature>
<feature type="transmembrane region" description="Helical" evidence="6">
    <location>
        <begin position="276"/>
        <end position="298"/>
    </location>
</feature>
<keyword evidence="3 6" id="KW-0812">Transmembrane</keyword>
<dbReference type="InterPro" id="IPR036259">
    <property type="entry name" value="MFS_trans_sf"/>
</dbReference>
<evidence type="ECO:0000256" key="3">
    <source>
        <dbReference type="ARBA" id="ARBA00022692"/>
    </source>
</evidence>
<sequence length="310" mass="33891">MVLGTIGFSASMIFYDSLLPHIVPLNEIDMVSSQGYALGYLGGGILLAINLVMISIFPGTLGPRLSFLSVALWWGLFSIPLFIFVPEPYAKPLINRRHKWIAGEAWLRLRQTFSEIRKYRDLFRFLIAFWFYNDGIGTMIRMAAIYGANVGISKLHLVGALLMTQFIGVPFSLFFGQFASKVGSKKAILTGLSGYVLISIGALFLSKAWHFWLLALAVGTVQGGTQAISRSLYASLVPPSRSAEFFGFYDISSKFAGVMGPALFGFITHITGSSRMGIAVISTTFIIGAIILFGVNVMRGIKNASLQNSL</sequence>
<dbReference type="EMBL" id="VSSQ01020607">
    <property type="protein sequence ID" value="MPM65605.1"/>
    <property type="molecule type" value="Genomic_DNA"/>
</dbReference>
<feature type="transmembrane region" description="Helical" evidence="6">
    <location>
        <begin position="122"/>
        <end position="143"/>
    </location>
</feature>
<dbReference type="Gene3D" id="1.20.1250.20">
    <property type="entry name" value="MFS general substrate transporter like domains"/>
    <property type="match status" value="1"/>
</dbReference>
<evidence type="ECO:0000256" key="4">
    <source>
        <dbReference type="ARBA" id="ARBA00022989"/>
    </source>
</evidence>
<evidence type="ECO:0000256" key="1">
    <source>
        <dbReference type="ARBA" id="ARBA00004127"/>
    </source>
</evidence>
<accession>A0A645BJP7</accession>
<evidence type="ECO:0000256" key="2">
    <source>
        <dbReference type="ARBA" id="ARBA00022448"/>
    </source>
</evidence>
<dbReference type="InterPro" id="IPR020846">
    <property type="entry name" value="MFS_dom"/>
</dbReference>
<dbReference type="SUPFAM" id="SSF103473">
    <property type="entry name" value="MFS general substrate transporter"/>
    <property type="match status" value="1"/>
</dbReference>
<feature type="domain" description="Major facilitator superfamily (MFS) profile" evidence="7">
    <location>
        <begin position="121"/>
        <end position="310"/>
    </location>
</feature>
<organism evidence="8">
    <name type="scientific">bioreactor metagenome</name>
    <dbReference type="NCBI Taxonomy" id="1076179"/>
    <lineage>
        <taxon>unclassified sequences</taxon>
        <taxon>metagenomes</taxon>
        <taxon>ecological metagenomes</taxon>
    </lineage>
</organism>
<protein>
    <recommendedName>
        <fullName evidence="7">Major facilitator superfamily (MFS) profile domain-containing protein</fullName>
    </recommendedName>
</protein>
<dbReference type="InterPro" id="IPR050495">
    <property type="entry name" value="ATG22/LtaA_families"/>
</dbReference>
<evidence type="ECO:0000313" key="8">
    <source>
        <dbReference type="EMBL" id="MPM65605.1"/>
    </source>
</evidence>
<dbReference type="AlphaFoldDB" id="A0A645BJP7"/>
<name>A0A645BJP7_9ZZZZ</name>
<evidence type="ECO:0000259" key="7">
    <source>
        <dbReference type="PROSITE" id="PS50850"/>
    </source>
</evidence>
<keyword evidence="2" id="KW-0813">Transport</keyword>
<dbReference type="Pfam" id="PF11700">
    <property type="entry name" value="ATG22"/>
    <property type="match status" value="1"/>
</dbReference>
<dbReference type="PANTHER" id="PTHR23519">
    <property type="entry name" value="AUTOPHAGY-RELATED PROTEIN 22"/>
    <property type="match status" value="1"/>
</dbReference>
<proteinExistence type="predicted"/>
<gene>
    <name evidence="8" type="ORF">SDC9_112502</name>
</gene>
<feature type="transmembrane region" description="Helical" evidence="6">
    <location>
        <begin position="155"/>
        <end position="175"/>
    </location>
</feature>
<keyword evidence="4 6" id="KW-1133">Transmembrane helix</keyword>
<evidence type="ECO:0000256" key="5">
    <source>
        <dbReference type="ARBA" id="ARBA00023136"/>
    </source>
</evidence>
<dbReference type="GO" id="GO:0012505">
    <property type="term" value="C:endomembrane system"/>
    <property type="evidence" value="ECO:0007669"/>
    <property type="project" value="UniProtKB-SubCell"/>
</dbReference>
<feature type="transmembrane region" description="Helical" evidence="6">
    <location>
        <begin position="71"/>
        <end position="90"/>
    </location>
</feature>
<keyword evidence="5 6" id="KW-0472">Membrane</keyword>
<reference evidence="8" key="1">
    <citation type="submission" date="2019-08" db="EMBL/GenBank/DDBJ databases">
        <authorList>
            <person name="Kucharzyk K."/>
            <person name="Murdoch R.W."/>
            <person name="Higgins S."/>
            <person name="Loffler F."/>
        </authorList>
    </citation>
    <scope>NUCLEOTIDE SEQUENCE</scope>
</reference>
<feature type="transmembrane region" description="Helical" evidence="6">
    <location>
        <begin position="187"/>
        <end position="205"/>
    </location>
</feature>